<keyword evidence="1 5" id="KW-0645">Protease</keyword>
<name>A0A3Q2XEW4_HIPCM</name>
<evidence type="ECO:0000313" key="8">
    <source>
        <dbReference type="Proteomes" id="UP000264820"/>
    </source>
</evidence>
<dbReference type="FunFam" id="2.40.10.10:FF:000003">
    <property type="entry name" value="Transmembrane serine protease 3"/>
    <property type="match status" value="1"/>
</dbReference>
<dbReference type="InterPro" id="IPR001314">
    <property type="entry name" value="Peptidase_S1A"/>
</dbReference>
<evidence type="ECO:0000256" key="4">
    <source>
        <dbReference type="ARBA" id="ARBA00023157"/>
    </source>
</evidence>
<dbReference type="PANTHER" id="PTHR24252">
    <property type="entry name" value="ACROSIN-RELATED"/>
    <property type="match status" value="1"/>
</dbReference>
<dbReference type="SMART" id="SM00020">
    <property type="entry name" value="Tryp_SPc"/>
    <property type="match status" value="1"/>
</dbReference>
<accession>A0A3Q2XEW4</accession>
<dbReference type="Ensembl" id="ENSHCOT00000010896.1">
    <property type="protein sequence ID" value="ENSHCOP00000002152.1"/>
    <property type="gene ID" value="ENSHCOG00000003571.1"/>
</dbReference>
<dbReference type="GO" id="GO:0006508">
    <property type="term" value="P:proteolysis"/>
    <property type="evidence" value="ECO:0007669"/>
    <property type="project" value="UniProtKB-KW"/>
</dbReference>
<dbReference type="InterPro" id="IPR001254">
    <property type="entry name" value="Trypsin_dom"/>
</dbReference>
<keyword evidence="4" id="KW-1015">Disulfide bond</keyword>
<feature type="domain" description="Peptidase S1" evidence="6">
    <location>
        <begin position="22"/>
        <end position="230"/>
    </location>
</feature>
<dbReference type="PRINTS" id="PR00722">
    <property type="entry name" value="CHYMOTRYPSIN"/>
</dbReference>
<dbReference type="GO" id="GO:0004252">
    <property type="term" value="F:serine-type endopeptidase activity"/>
    <property type="evidence" value="ECO:0007669"/>
    <property type="project" value="InterPro"/>
</dbReference>
<dbReference type="PROSITE" id="PS00134">
    <property type="entry name" value="TRYPSIN_HIS"/>
    <property type="match status" value="1"/>
</dbReference>
<organism evidence="7 8">
    <name type="scientific">Hippocampus comes</name>
    <name type="common">Tiger tail seahorse</name>
    <dbReference type="NCBI Taxonomy" id="109280"/>
    <lineage>
        <taxon>Eukaryota</taxon>
        <taxon>Metazoa</taxon>
        <taxon>Chordata</taxon>
        <taxon>Craniata</taxon>
        <taxon>Vertebrata</taxon>
        <taxon>Euteleostomi</taxon>
        <taxon>Actinopterygii</taxon>
        <taxon>Neopterygii</taxon>
        <taxon>Teleostei</taxon>
        <taxon>Neoteleostei</taxon>
        <taxon>Acanthomorphata</taxon>
        <taxon>Syngnathiaria</taxon>
        <taxon>Syngnathiformes</taxon>
        <taxon>Syngnathoidei</taxon>
        <taxon>Syngnathidae</taxon>
        <taxon>Hippocampus</taxon>
    </lineage>
</organism>
<dbReference type="PROSITE" id="PS50240">
    <property type="entry name" value="TRYPSIN_DOM"/>
    <property type="match status" value="1"/>
</dbReference>
<evidence type="ECO:0000256" key="5">
    <source>
        <dbReference type="RuleBase" id="RU363034"/>
    </source>
</evidence>
<dbReference type="PANTHER" id="PTHR24252:SF17">
    <property type="entry name" value="SUPPRESSOR OF TUMORIGENICITY 14 PROTEIN HOMOLOG-RELATED"/>
    <property type="match status" value="1"/>
</dbReference>
<dbReference type="Proteomes" id="UP000264820">
    <property type="component" value="Unplaced"/>
</dbReference>
<dbReference type="Pfam" id="PF00089">
    <property type="entry name" value="Trypsin"/>
    <property type="match status" value="1"/>
</dbReference>
<reference evidence="7" key="2">
    <citation type="submission" date="2025-09" db="UniProtKB">
        <authorList>
            <consortium name="Ensembl"/>
        </authorList>
    </citation>
    <scope>IDENTIFICATION</scope>
</reference>
<keyword evidence="8" id="KW-1185">Reference proteome</keyword>
<keyword evidence="2 5" id="KW-0378">Hydrolase</keyword>
<proteinExistence type="predicted"/>
<dbReference type="InterPro" id="IPR009003">
    <property type="entry name" value="Peptidase_S1_PA"/>
</dbReference>
<dbReference type="SUPFAM" id="SSF50494">
    <property type="entry name" value="Trypsin-like serine proteases"/>
    <property type="match status" value="1"/>
</dbReference>
<dbReference type="OMA" id="CAVRVCC"/>
<evidence type="ECO:0000256" key="2">
    <source>
        <dbReference type="ARBA" id="ARBA00022801"/>
    </source>
</evidence>
<dbReference type="AlphaFoldDB" id="A0A3Q2XEW4"/>
<dbReference type="InterPro" id="IPR043504">
    <property type="entry name" value="Peptidase_S1_PA_chymotrypsin"/>
</dbReference>
<keyword evidence="3 5" id="KW-0720">Serine protease</keyword>
<dbReference type="InterPro" id="IPR018114">
    <property type="entry name" value="TRYPSIN_HIS"/>
</dbReference>
<dbReference type="GeneTree" id="ENSGT00940000164481"/>
<evidence type="ECO:0000256" key="1">
    <source>
        <dbReference type="ARBA" id="ARBA00022670"/>
    </source>
</evidence>
<protein>
    <submittedName>
        <fullName evidence="7">Suppressor of tumorigenicity 14 protein homolog</fullName>
    </submittedName>
</protein>
<dbReference type="CDD" id="cd00190">
    <property type="entry name" value="Tryp_SPc"/>
    <property type="match status" value="1"/>
</dbReference>
<evidence type="ECO:0000259" key="6">
    <source>
        <dbReference type="PROSITE" id="PS50240"/>
    </source>
</evidence>
<dbReference type="InterPro" id="IPR033116">
    <property type="entry name" value="TRYPSIN_SER"/>
</dbReference>
<sequence>PLHYSILLFLRNKRSTRDNCVRWLLTAAHCVQDKGSVRYEHSRADQWEALLGQRVLSRTNEWTVRRKVMRIVAHRDFDRLTFDNDVALMELDSDVPLNQHIWPICLPSPSHRFPAGQEAWITGWGAGREGGGGVAGSILQKAQVRIIDSSLCNRVMNDEVTDGMMCAGVLKGGVDACQGDSGGPLSVVNPSGRVFLAGVVSWGDGCARRNKPGIYTRVTRYRGWIKEHSGL</sequence>
<evidence type="ECO:0000313" key="7">
    <source>
        <dbReference type="Ensembl" id="ENSHCOP00000002152.1"/>
    </source>
</evidence>
<evidence type="ECO:0000256" key="3">
    <source>
        <dbReference type="ARBA" id="ARBA00022825"/>
    </source>
</evidence>
<dbReference type="PROSITE" id="PS00135">
    <property type="entry name" value="TRYPSIN_SER"/>
    <property type="match status" value="1"/>
</dbReference>
<reference evidence="7" key="1">
    <citation type="submission" date="2025-08" db="UniProtKB">
        <authorList>
            <consortium name="Ensembl"/>
        </authorList>
    </citation>
    <scope>IDENTIFICATION</scope>
</reference>
<dbReference type="Gene3D" id="2.40.10.10">
    <property type="entry name" value="Trypsin-like serine proteases"/>
    <property type="match status" value="2"/>
</dbReference>